<evidence type="ECO:0000313" key="2">
    <source>
        <dbReference type="Proteomes" id="UP000035579"/>
    </source>
</evidence>
<proteinExistence type="predicted"/>
<evidence type="ECO:0000313" key="1">
    <source>
        <dbReference type="EMBL" id="AKJ03889.1"/>
    </source>
</evidence>
<dbReference type="EMBL" id="CP011509">
    <property type="protein sequence ID" value="AKJ03889.1"/>
    <property type="molecule type" value="Genomic_DNA"/>
</dbReference>
<accession>A0AAC8QAF4</accession>
<dbReference type="InterPro" id="IPR021655">
    <property type="entry name" value="Put_metal-bd"/>
</dbReference>
<organism evidence="1 2">
    <name type="scientific">Archangium gephyra</name>
    <dbReference type="NCBI Taxonomy" id="48"/>
    <lineage>
        <taxon>Bacteria</taxon>
        <taxon>Pseudomonadati</taxon>
        <taxon>Myxococcota</taxon>
        <taxon>Myxococcia</taxon>
        <taxon>Myxococcales</taxon>
        <taxon>Cystobacterineae</taxon>
        <taxon>Archangiaceae</taxon>
        <taxon>Archangium</taxon>
    </lineage>
</organism>
<name>A0AAC8QAF4_9BACT</name>
<dbReference type="Pfam" id="PF11617">
    <property type="entry name" value="Cu-binding_MopE"/>
    <property type="match status" value="7"/>
</dbReference>
<keyword evidence="1" id="KW-0449">Lipoprotein</keyword>
<dbReference type="Gene3D" id="2.120.10.30">
    <property type="entry name" value="TolB, C-terminal domain"/>
    <property type="match status" value="1"/>
</dbReference>
<dbReference type="Gene3D" id="2.60.40.1080">
    <property type="match status" value="1"/>
</dbReference>
<dbReference type="SUPFAM" id="SSF82171">
    <property type="entry name" value="DPP6 N-terminal domain-like"/>
    <property type="match status" value="1"/>
</dbReference>
<dbReference type="InterPro" id="IPR011659">
    <property type="entry name" value="WD40"/>
</dbReference>
<dbReference type="Pfam" id="PF07676">
    <property type="entry name" value="PD40"/>
    <property type="match status" value="1"/>
</dbReference>
<gene>
    <name evidence="1" type="ORF">AA314_05515</name>
</gene>
<sequence length="1036" mass="107389">MDEDFVLGVACDGPDSDQCQEGKVVCAADGSTTCGDTSPDSVEVCNLSDDDCDGEVDEGFHTGESCDGKDSDLCAEGEFICNASGAAVCSDVTSNTLERCNGVDDDCDGQVDEDFVLGVACDGPDSDQCQEGKVVCAADGSTTCGDTSPDSVEVCNLSDDDCDGEVDEGFVLGVACDGPDSDQCQEGKVVCAADGSTTCGDTSSDSVEVCNLSDDDCDGQVDEDFVLGVACDGPDSDQCQEGKVVCAADGSTTCGDTSPDSVEVCNLSDDDCDGEVDEGFHTGESCDGKDSDLCAEGEFICNASGTAVCSDVTSNTLERCNGADDDCDGQVDEDFDLTKDPAHCGRCDKACTATEWCSSGACLPSSELSCGNGLDDDGDLSLDCADLDCDGQACGTGCLCQEGVRTESVCGDGLDNDGDMRADCDDPDCDGPACEGPPSLTITPSNVLLVVQGHSGATQAFTVTATWPDGRTADVTALADLSIDDTRLGSFLGATFTSGTSVGGISTVRAQIDSLAASTSLTVKLAHRIPDSTTGPLPTVPETRFDGAVDASRTPRILYPSNGTLLPPNLEKGELHFDPGPAANNLFELSFGNDITDLRVYLRCTLPSGFVLPSGVSRGCIYTPPQAIWDFVAETNRGGQPVRVVLRATEESGSATVGVSEPITLLISQSALEGTLSYFSTSGGTGLVRYDFSSPPPRSLVPLFRASNINTSVACVGCHAVSRDGKKMVVEVNGQNDGRIALVDMSSFTSTTRVPLAQGGTKLSMFQSWSPDSTRFVGVYADNSATSYNLRLFDGSTAALLGDIPNTGTRTNPANHPDWSADGQTIAYMSMGIAGTNQRSYKGAIKAVMAQPGGSWSEPVTVVPSQGGKNRYAPAIAPDSSFLVYSESTCPGTAEVHTDCNSDSDPSARLWAALLHASAAPVELARANAPSPLIGTPVNPTNSYPRWNPQVGRGAAGTSRVMWVVFASTRMYGLRAPAASAGSAENPRSALLWMAAVDPDKLAQGLDPSFPAFALPFQELNASNHVPHWMVSPSSP</sequence>
<reference evidence="1 2" key="1">
    <citation type="submission" date="2015-05" db="EMBL/GenBank/DDBJ databases">
        <title>Genome assembly of Archangium gephyra DSM 2261.</title>
        <authorList>
            <person name="Sharma G."/>
            <person name="Subramanian S."/>
        </authorList>
    </citation>
    <scope>NUCLEOTIDE SEQUENCE [LARGE SCALE GENOMIC DNA]</scope>
    <source>
        <strain evidence="1 2">DSM 2261</strain>
    </source>
</reference>
<dbReference type="KEGG" id="age:AA314_05515"/>
<protein>
    <submittedName>
        <fullName evidence="1">Lipoprotein</fullName>
    </submittedName>
</protein>
<dbReference type="AlphaFoldDB" id="A0AAC8QAF4"/>
<dbReference type="InterPro" id="IPR011042">
    <property type="entry name" value="6-blade_b-propeller_TolB-like"/>
</dbReference>
<dbReference type="Proteomes" id="UP000035579">
    <property type="component" value="Chromosome"/>
</dbReference>